<sequence length="432" mass="46527">MAPPPGTTTRHTVVRPGMPAHLDPRGPGRPFGRPPADGPPPERPPPPVRQVPSPSLRPQEEHLKPTPPSVMGDSVWGDDSSLPQEFGGSGPALNVFPELGGSGPQSKKDRKQALLANLAANQAADSSKVSKPAEAPWSQASRGTGSYSLEALAKGKKGKGKGGQEDVQRPVGSGDAGAYRDSRPMGGDERQQRPRRERGQKGGRADDDADYRRDSYEDGAAQEEARPRGNRRDRERAEREEFQLEKRDDGSRRDRPDNAGRAQLTERQGPGGRNRRNLRTSASDSEGSLKSSRGEDDEEDRHTLWIDPQKPPRILQKPPEEKPKPKAPVVTPEEKPPRERPERREKGKGKGKEAAKEAWAWEEAKAEDAPKGRGGKAAKGAGRAALPAKGKGRGRRTGGEDSDEAWAEASASEEEDAEGASEKGAKGAKGAK</sequence>
<accession>A0A813IG53</accession>
<feature type="non-terminal residue" evidence="2">
    <location>
        <position position="432"/>
    </location>
</feature>
<feature type="compositionally biased region" description="Polar residues" evidence="1">
    <location>
        <begin position="279"/>
        <end position="291"/>
    </location>
</feature>
<feature type="compositionally biased region" description="Low complexity" evidence="1">
    <location>
        <begin position="378"/>
        <end position="389"/>
    </location>
</feature>
<feature type="compositionally biased region" description="Low complexity" evidence="1">
    <location>
        <begin position="113"/>
        <end position="124"/>
    </location>
</feature>
<evidence type="ECO:0000313" key="3">
    <source>
        <dbReference type="Proteomes" id="UP000626109"/>
    </source>
</evidence>
<organism evidence="2 3">
    <name type="scientific">Polarella glacialis</name>
    <name type="common">Dinoflagellate</name>
    <dbReference type="NCBI Taxonomy" id="89957"/>
    <lineage>
        <taxon>Eukaryota</taxon>
        <taxon>Sar</taxon>
        <taxon>Alveolata</taxon>
        <taxon>Dinophyceae</taxon>
        <taxon>Suessiales</taxon>
        <taxon>Suessiaceae</taxon>
        <taxon>Polarella</taxon>
    </lineage>
</organism>
<feature type="compositionally biased region" description="Basic and acidic residues" evidence="1">
    <location>
        <begin position="362"/>
        <end position="371"/>
    </location>
</feature>
<comment type="caution">
    <text evidence="2">The sequence shown here is derived from an EMBL/GenBank/DDBJ whole genome shotgun (WGS) entry which is preliminary data.</text>
</comment>
<feature type="compositionally biased region" description="Acidic residues" evidence="1">
    <location>
        <begin position="400"/>
        <end position="419"/>
    </location>
</feature>
<feature type="compositionally biased region" description="Basic and acidic residues" evidence="1">
    <location>
        <begin position="223"/>
        <end position="258"/>
    </location>
</feature>
<dbReference type="EMBL" id="CAJNNW010007170">
    <property type="protein sequence ID" value="CAE8649018.1"/>
    <property type="molecule type" value="Genomic_DNA"/>
</dbReference>
<feature type="compositionally biased region" description="Basic and acidic residues" evidence="1">
    <location>
        <begin position="332"/>
        <end position="356"/>
    </location>
</feature>
<feature type="compositionally biased region" description="Pro residues" evidence="1">
    <location>
        <begin position="32"/>
        <end position="49"/>
    </location>
</feature>
<evidence type="ECO:0000313" key="2">
    <source>
        <dbReference type="EMBL" id="CAE8649018.1"/>
    </source>
</evidence>
<feature type="compositionally biased region" description="Basic and acidic residues" evidence="1">
    <location>
        <begin position="178"/>
        <end position="216"/>
    </location>
</feature>
<dbReference type="AlphaFoldDB" id="A0A813IG53"/>
<dbReference type="Proteomes" id="UP000626109">
    <property type="component" value="Unassembled WGS sequence"/>
</dbReference>
<reference evidence="2" key="1">
    <citation type="submission" date="2021-02" db="EMBL/GenBank/DDBJ databases">
        <authorList>
            <person name="Dougan E. K."/>
            <person name="Rhodes N."/>
            <person name="Thang M."/>
            <person name="Chan C."/>
        </authorList>
    </citation>
    <scope>NUCLEOTIDE SEQUENCE</scope>
</reference>
<evidence type="ECO:0000256" key="1">
    <source>
        <dbReference type="SAM" id="MobiDB-lite"/>
    </source>
</evidence>
<feature type="compositionally biased region" description="Polar residues" evidence="1">
    <location>
        <begin position="138"/>
        <end position="147"/>
    </location>
</feature>
<feature type="region of interest" description="Disordered" evidence="1">
    <location>
        <begin position="1"/>
        <end position="432"/>
    </location>
</feature>
<name>A0A813IG53_POLGL</name>
<gene>
    <name evidence="2" type="ORF">PGLA2088_LOCUS7068</name>
</gene>
<protein>
    <submittedName>
        <fullName evidence="2">Uncharacterized protein</fullName>
    </submittedName>
</protein>
<proteinExistence type="predicted"/>